<keyword evidence="5 11" id="KW-1133">Transmembrane helix</keyword>
<feature type="transmembrane region" description="Helical" evidence="11">
    <location>
        <begin position="381"/>
        <end position="410"/>
    </location>
</feature>
<keyword evidence="7 11" id="KW-0472">Membrane</keyword>
<feature type="compositionally biased region" description="Polar residues" evidence="10">
    <location>
        <begin position="1"/>
        <end position="22"/>
    </location>
</feature>
<dbReference type="EMBL" id="JAMYWD010000012">
    <property type="protein sequence ID" value="KAJ4952057.1"/>
    <property type="molecule type" value="Genomic_DNA"/>
</dbReference>
<evidence type="ECO:0000256" key="10">
    <source>
        <dbReference type="SAM" id="MobiDB-lite"/>
    </source>
</evidence>
<dbReference type="FunFam" id="3.90.550.10:FF:000138">
    <property type="entry name" value="Cellulose synthase isolog"/>
    <property type="match status" value="1"/>
</dbReference>
<evidence type="ECO:0000256" key="5">
    <source>
        <dbReference type="ARBA" id="ARBA00022989"/>
    </source>
</evidence>
<reference evidence="12" key="1">
    <citation type="journal article" date="2023" name="Plant J.">
        <title>The genome of the king protea, Protea cynaroides.</title>
        <authorList>
            <person name="Chang J."/>
            <person name="Duong T.A."/>
            <person name="Schoeman C."/>
            <person name="Ma X."/>
            <person name="Roodt D."/>
            <person name="Barker N."/>
            <person name="Li Z."/>
            <person name="Van de Peer Y."/>
            <person name="Mizrachi E."/>
        </authorList>
    </citation>
    <scope>NUCLEOTIDE SEQUENCE</scope>
    <source>
        <tissue evidence="12">Young leaves</tissue>
    </source>
</reference>
<accession>A0A9Q0GQ77</accession>
<evidence type="ECO:0000256" key="6">
    <source>
        <dbReference type="ARBA" id="ARBA00023034"/>
    </source>
</evidence>
<evidence type="ECO:0000256" key="2">
    <source>
        <dbReference type="ARBA" id="ARBA00022676"/>
    </source>
</evidence>
<dbReference type="InterPro" id="IPR029044">
    <property type="entry name" value="Nucleotide-diphossugar_trans"/>
</dbReference>
<dbReference type="InterPro" id="IPR005150">
    <property type="entry name" value="Cellulose_synth"/>
</dbReference>
<feature type="transmembrane region" description="Helical" evidence="11">
    <location>
        <begin position="503"/>
        <end position="525"/>
    </location>
</feature>
<feature type="transmembrane region" description="Helical" evidence="11">
    <location>
        <begin position="65"/>
        <end position="87"/>
    </location>
</feature>
<evidence type="ECO:0000256" key="9">
    <source>
        <dbReference type="ARBA" id="ARBA00037405"/>
    </source>
</evidence>
<feature type="transmembrane region" description="Helical" evidence="11">
    <location>
        <begin position="470"/>
        <end position="496"/>
    </location>
</feature>
<evidence type="ECO:0000256" key="11">
    <source>
        <dbReference type="SAM" id="Phobius"/>
    </source>
</evidence>
<dbReference type="Pfam" id="PF03552">
    <property type="entry name" value="Cellulose_synt"/>
    <property type="match status" value="1"/>
</dbReference>
<comment type="caution">
    <text evidence="12">The sequence shown here is derived from an EMBL/GenBank/DDBJ whole genome shotgun (WGS) entry which is preliminary data.</text>
</comment>
<feature type="transmembrane region" description="Helical" evidence="11">
    <location>
        <begin position="334"/>
        <end position="361"/>
    </location>
</feature>
<dbReference type="GO" id="GO:0016760">
    <property type="term" value="F:cellulose synthase (UDP-forming) activity"/>
    <property type="evidence" value="ECO:0007669"/>
    <property type="project" value="InterPro"/>
</dbReference>
<dbReference type="Proteomes" id="UP001141806">
    <property type="component" value="Unassembled WGS sequence"/>
</dbReference>
<keyword evidence="6" id="KW-0333">Golgi apparatus</keyword>
<keyword evidence="4 11" id="KW-0812">Transmembrane</keyword>
<comment type="subcellular location">
    <subcellularLocation>
        <location evidence="1">Golgi apparatus membrane</location>
        <topology evidence="1">Multi-pass membrane protein</topology>
    </subcellularLocation>
</comment>
<feature type="transmembrane region" description="Helical" evidence="11">
    <location>
        <begin position="35"/>
        <end position="53"/>
    </location>
</feature>
<keyword evidence="8" id="KW-0961">Cell wall biogenesis/degradation</keyword>
<keyword evidence="13" id="KW-1185">Reference proteome</keyword>
<evidence type="ECO:0000256" key="3">
    <source>
        <dbReference type="ARBA" id="ARBA00022679"/>
    </source>
</evidence>
<evidence type="ECO:0000256" key="7">
    <source>
        <dbReference type="ARBA" id="ARBA00023136"/>
    </source>
</evidence>
<evidence type="ECO:0000313" key="13">
    <source>
        <dbReference type="Proteomes" id="UP001141806"/>
    </source>
</evidence>
<evidence type="ECO:0000256" key="8">
    <source>
        <dbReference type="ARBA" id="ARBA00023316"/>
    </source>
</evidence>
<feature type="region of interest" description="Disordered" evidence="10">
    <location>
        <begin position="1"/>
        <end position="25"/>
    </location>
</feature>
<keyword evidence="2" id="KW-0328">Glycosyltransferase</keyword>
<gene>
    <name evidence="12" type="ORF">NE237_028889</name>
</gene>
<dbReference type="GO" id="GO:0000139">
    <property type="term" value="C:Golgi membrane"/>
    <property type="evidence" value="ECO:0007669"/>
    <property type="project" value="UniProtKB-SubCell"/>
</dbReference>
<evidence type="ECO:0000313" key="12">
    <source>
        <dbReference type="EMBL" id="KAJ4952057.1"/>
    </source>
</evidence>
<dbReference type="PANTHER" id="PTHR13301">
    <property type="entry name" value="X-BOX TRANSCRIPTION FACTOR-RELATED"/>
    <property type="match status" value="1"/>
</dbReference>
<protein>
    <recommendedName>
        <fullName evidence="14">Cellulose synthase-like protein G3</fullName>
    </recommendedName>
</protein>
<organism evidence="12 13">
    <name type="scientific">Protea cynaroides</name>
    <dbReference type="NCBI Taxonomy" id="273540"/>
    <lineage>
        <taxon>Eukaryota</taxon>
        <taxon>Viridiplantae</taxon>
        <taxon>Streptophyta</taxon>
        <taxon>Embryophyta</taxon>
        <taxon>Tracheophyta</taxon>
        <taxon>Spermatophyta</taxon>
        <taxon>Magnoliopsida</taxon>
        <taxon>Proteales</taxon>
        <taxon>Proteaceae</taxon>
        <taxon>Protea</taxon>
    </lineage>
</organism>
<sequence length="557" mass="63854">MASATVQETRSPSKMGRGSSSLPPLHTLEPTRRTFLLRVYAFVYTCAIVALFYHHLLTLLHSTSSITFCLSFAFLIPDAVLAFMWFTSQSFLMRLVRRREFPEKLLCFVKEKDFPALDIFICTADPYKEPPLNVVNTALSVMAYDYPVDKLSVYVSDDGGSELTLFAFMEAAKFARHWLPFCREHKIEERCPNAYFTSSHWCTETKKLKMMYETMKAKVETAMDRDRVPHEYIADVPEREAFDKLTGGFTRHDHPTVIQMGVRYGSLVEDFFTGYQLQCEGWKSVFCYPERAAFLGNVPIGLSDVVGQVKRWDVGLLEVLFSKYSPITYGIRSLGLLMGLIYSHYVFWPIWSFPITFYAFVPQLALINGVSMFPKVSEPWFYLYMFLFLGAYAQDLLEFLLGGGIIQRWWNDQRMWMIRGISSHLFGTIDYFLKTFGISALGFNVTSKVMEDEQSKLYDHGVFEFGVSSFLFVPLTTAAIINLISFLKGLAGVFIYGNLREAFVQLFISSFVVLNCWPVYEAIAFRNDRGKMPTKTTVASALLAWVLYLMAVFTFKS</sequence>
<proteinExistence type="predicted"/>
<evidence type="ECO:0008006" key="14">
    <source>
        <dbReference type="Google" id="ProtNLM"/>
    </source>
</evidence>
<name>A0A9Q0GQ77_9MAGN</name>
<evidence type="ECO:0000256" key="4">
    <source>
        <dbReference type="ARBA" id="ARBA00022692"/>
    </source>
</evidence>
<dbReference type="Gene3D" id="3.90.550.10">
    <property type="entry name" value="Spore Coat Polysaccharide Biosynthesis Protein SpsA, Chain A"/>
    <property type="match status" value="1"/>
</dbReference>
<comment type="function">
    <text evidence="9">Thought to be a Golgi-localized beta-glycan synthase that polymerize the backbones of noncellulosic polysaccharides (hemicelluloses) of plant cell wall.</text>
</comment>
<dbReference type="GO" id="GO:0071555">
    <property type="term" value="P:cell wall organization"/>
    <property type="evidence" value="ECO:0007669"/>
    <property type="project" value="UniProtKB-KW"/>
</dbReference>
<dbReference type="OrthoDB" id="72851at2759"/>
<feature type="transmembrane region" description="Helical" evidence="11">
    <location>
        <begin position="537"/>
        <end position="555"/>
    </location>
</feature>
<evidence type="ECO:0000256" key="1">
    <source>
        <dbReference type="ARBA" id="ARBA00004653"/>
    </source>
</evidence>
<dbReference type="GO" id="GO:0030244">
    <property type="term" value="P:cellulose biosynthetic process"/>
    <property type="evidence" value="ECO:0007669"/>
    <property type="project" value="InterPro"/>
</dbReference>
<keyword evidence="3" id="KW-0808">Transferase</keyword>
<dbReference type="AlphaFoldDB" id="A0A9Q0GQ77"/>